<sequence length="494" mass="56824">MESLNAPKRGTPFRSPTTTPTLPPETWNHIFQFLDPGDLYSVARACPEWNELLQEKRNTFLLSLVIPSVMKYVDKSTTLKLRRISNSTKNAVDKTLQSFSDSDDEDPFDPCRIRYDESKSERYLRSIARSISRSYKFTSRDFGMFLNRVYPNLSVVSSKDNPFLMRYISYVSDLWAENGPHVLSILPKFGHHLSSLTCTIVGNTSNPPFHNIVVQLRLVPNIKQLCIEPAFHIRNETEMHLSRSSSTIHEFPALPKLVILEVRIIRSNVLLDTLVLGMLRHYGKQLVRFSCDAKLFVSEDLNVDRLNLMFPNIKQFHMKGFGSLLTTGLEKLSKVSWPLKRLHLDSEVRDCMTLKKMILTVSSFYQSLEHLIVTCAPAPNWLRVPNGNDPEEKLRKMSKLKTFITRVENMESDLFCKFLKNNCQNLEQLYLTNFDNQQMDRGRWALEHLNNLAKVVFCNLVISTNVDELGETHTMRRTTPNDSASGESANAERK</sequence>
<comment type="caution">
    <text evidence="3">The sequence shown here is derived from an EMBL/GenBank/DDBJ whole genome shotgun (WGS) entry which is preliminary data.</text>
</comment>
<evidence type="ECO:0000313" key="4">
    <source>
        <dbReference type="Proteomes" id="UP001642540"/>
    </source>
</evidence>
<dbReference type="Proteomes" id="UP001642540">
    <property type="component" value="Unassembled WGS sequence"/>
</dbReference>
<reference evidence="3 4" key="1">
    <citation type="submission" date="2024-08" db="EMBL/GenBank/DDBJ databases">
        <authorList>
            <person name="Cucini C."/>
            <person name="Frati F."/>
        </authorList>
    </citation>
    <scope>NUCLEOTIDE SEQUENCE [LARGE SCALE GENOMIC DNA]</scope>
</reference>
<feature type="domain" description="F-box" evidence="2">
    <location>
        <begin position="16"/>
        <end position="64"/>
    </location>
</feature>
<gene>
    <name evidence="3" type="ORF">ODALV1_LOCUS9689</name>
</gene>
<dbReference type="SMART" id="SM00256">
    <property type="entry name" value="FBOX"/>
    <property type="match status" value="1"/>
</dbReference>
<dbReference type="Gene3D" id="1.20.1280.50">
    <property type="match status" value="1"/>
</dbReference>
<keyword evidence="4" id="KW-1185">Reference proteome</keyword>
<dbReference type="InterPro" id="IPR036047">
    <property type="entry name" value="F-box-like_dom_sf"/>
</dbReference>
<accession>A0ABP1QF69</accession>
<dbReference type="Pfam" id="PF12937">
    <property type="entry name" value="F-box-like"/>
    <property type="match status" value="1"/>
</dbReference>
<dbReference type="EMBL" id="CAXLJM020000029">
    <property type="protein sequence ID" value="CAL8097615.1"/>
    <property type="molecule type" value="Genomic_DNA"/>
</dbReference>
<name>A0ABP1QF69_9HEXA</name>
<proteinExistence type="predicted"/>
<protein>
    <recommendedName>
        <fullName evidence="2">F-box domain-containing protein</fullName>
    </recommendedName>
</protein>
<feature type="region of interest" description="Disordered" evidence="1">
    <location>
        <begin position="472"/>
        <end position="494"/>
    </location>
</feature>
<dbReference type="PROSITE" id="PS50181">
    <property type="entry name" value="FBOX"/>
    <property type="match status" value="1"/>
</dbReference>
<evidence type="ECO:0000259" key="2">
    <source>
        <dbReference type="PROSITE" id="PS50181"/>
    </source>
</evidence>
<feature type="compositionally biased region" description="Polar residues" evidence="1">
    <location>
        <begin position="477"/>
        <end position="488"/>
    </location>
</feature>
<feature type="region of interest" description="Disordered" evidence="1">
    <location>
        <begin position="1"/>
        <end position="21"/>
    </location>
</feature>
<evidence type="ECO:0000313" key="3">
    <source>
        <dbReference type="EMBL" id="CAL8097615.1"/>
    </source>
</evidence>
<dbReference type="InterPro" id="IPR001810">
    <property type="entry name" value="F-box_dom"/>
</dbReference>
<evidence type="ECO:0000256" key="1">
    <source>
        <dbReference type="SAM" id="MobiDB-lite"/>
    </source>
</evidence>
<organism evidence="3 4">
    <name type="scientific">Orchesella dallaii</name>
    <dbReference type="NCBI Taxonomy" id="48710"/>
    <lineage>
        <taxon>Eukaryota</taxon>
        <taxon>Metazoa</taxon>
        <taxon>Ecdysozoa</taxon>
        <taxon>Arthropoda</taxon>
        <taxon>Hexapoda</taxon>
        <taxon>Collembola</taxon>
        <taxon>Entomobryomorpha</taxon>
        <taxon>Entomobryoidea</taxon>
        <taxon>Orchesellidae</taxon>
        <taxon>Orchesellinae</taxon>
        <taxon>Orchesella</taxon>
    </lineage>
</organism>
<dbReference type="SUPFAM" id="SSF81383">
    <property type="entry name" value="F-box domain"/>
    <property type="match status" value="1"/>
</dbReference>
<feature type="compositionally biased region" description="Low complexity" evidence="1">
    <location>
        <begin position="12"/>
        <end position="21"/>
    </location>
</feature>